<evidence type="ECO:0000313" key="3">
    <source>
        <dbReference type="EMBL" id="BDL44787.1"/>
    </source>
</evidence>
<proteinExistence type="predicted"/>
<dbReference type="Proteomes" id="UP001062263">
    <property type="component" value="Chromosome"/>
</dbReference>
<keyword evidence="2" id="KW-0472">Membrane</keyword>
<evidence type="ECO:0000313" key="4">
    <source>
        <dbReference type="Proteomes" id="UP001062263"/>
    </source>
</evidence>
<keyword evidence="2" id="KW-0812">Transmembrane</keyword>
<sequence length="68" mass="8407">MMKGSKGKEEKTFPEEHSRQAKKVEFGRQKKCPQDRTEIPWKQRQYYHMWYALKISVQYFLFIAIFFQ</sequence>
<reference evidence="3" key="1">
    <citation type="submission" date="2022-06" db="EMBL/GenBank/DDBJ databases">
        <title>Akkermansia biwalacus sp. nov., an anaerobic mucin-degrading bacterium isolated from human intestine.</title>
        <authorList>
            <person name="Kobayashi Y."/>
            <person name="Inoue S."/>
            <person name="Kawahara T."/>
            <person name="Kohda N."/>
        </authorList>
    </citation>
    <scope>NUCLEOTIDE SEQUENCE</scope>
    <source>
        <strain evidence="3">WON2089</strain>
    </source>
</reference>
<evidence type="ECO:0000256" key="2">
    <source>
        <dbReference type="SAM" id="Phobius"/>
    </source>
</evidence>
<accession>A0ABN6QLX8</accession>
<protein>
    <submittedName>
        <fullName evidence="3">Uncharacterized protein</fullName>
    </submittedName>
</protein>
<dbReference type="EMBL" id="AP025943">
    <property type="protein sequence ID" value="BDL44787.1"/>
    <property type="molecule type" value="Genomic_DNA"/>
</dbReference>
<gene>
    <name evidence="3" type="ORF">Abiwalacus_23610</name>
</gene>
<feature type="transmembrane region" description="Helical" evidence="2">
    <location>
        <begin position="49"/>
        <end position="67"/>
    </location>
</feature>
<keyword evidence="2" id="KW-1133">Transmembrane helix</keyword>
<name>A0ABN6QLX8_9BACT</name>
<organism evidence="3 4">
    <name type="scientific">Akkermansia biwaensis</name>
    <dbReference type="NCBI Taxonomy" id="2946555"/>
    <lineage>
        <taxon>Bacteria</taxon>
        <taxon>Pseudomonadati</taxon>
        <taxon>Verrucomicrobiota</taxon>
        <taxon>Verrucomicrobiia</taxon>
        <taxon>Verrucomicrobiales</taxon>
        <taxon>Akkermansiaceae</taxon>
        <taxon>Akkermansia</taxon>
    </lineage>
</organism>
<evidence type="ECO:0000256" key="1">
    <source>
        <dbReference type="SAM" id="MobiDB-lite"/>
    </source>
</evidence>
<keyword evidence="4" id="KW-1185">Reference proteome</keyword>
<feature type="region of interest" description="Disordered" evidence="1">
    <location>
        <begin position="1"/>
        <end position="31"/>
    </location>
</feature>
<dbReference type="RefSeq" id="WP_215436512.1">
    <property type="nucleotide sequence ID" value="NZ_AP025943.1"/>
</dbReference>